<dbReference type="EMBL" id="BAAAPK010000003">
    <property type="protein sequence ID" value="GAA1686440.1"/>
    <property type="molecule type" value="Genomic_DNA"/>
</dbReference>
<comment type="caution">
    <text evidence="7">The sequence shown here is derived from an EMBL/GenBank/DDBJ whole genome shotgun (WGS) entry which is preliminary data.</text>
</comment>
<evidence type="ECO:0000313" key="8">
    <source>
        <dbReference type="Proteomes" id="UP001500596"/>
    </source>
</evidence>
<evidence type="ECO:0000256" key="3">
    <source>
        <dbReference type="ARBA" id="ARBA00011881"/>
    </source>
</evidence>
<proteinExistence type="inferred from homology"/>
<evidence type="ECO:0000256" key="2">
    <source>
        <dbReference type="ARBA" id="ARBA00008954"/>
    </source>
</evidence>
<comment type="similarity">
    <text evidence="2">Belongs to the class-III pyridoxal-phosphate-dependent aminotransferase family.</text>
</comment>
<dbReference type="SUPFAM" id="SSF53383">
    <property type="entry name" value="PLP-dependent transferases"/>
    <property type="match status" value="1"/>
</dbReference>
<dbReference type="Proteomes" id="UP001500596">
    <property type="component" value="Unassembled WGS sequence"/>
</dbReference>
<evidence type="ECO:0000256" key="5">
    <source>
        <dbReference type="ARBA" id="ARBA00022576"/>
    </source>
</evidence>
<comment type="cofactor">
    <cofactor evidence="1">
        <name>pyridoxal 5'-phosphate</name>
        <dbReference type="ChEBI" id="CHEBI:597326"/>
    </cofactor>
</comment>
<organism evidence="7 8">
    <name type="scientific">Microbacterium lacus</name>
    <dbReference type="NCBI Taxonomy" id="415217"/>
    <lineage>
        <taxon>Bacteria</taxon>
        <taxon>Bacillati</taxon>
        <taxon>Actinomycetota</taxon>
        <taxon>Actinomycetes</taxon>
        <taxon>Micrococcales</taxon>
        <taxon>Microbacteriaceae</taxon>
        <taxon>Microbacterium</taxon>
    </lineage>
</organism>
<gene>
    <name evidence="7" type="ORF">GCM10009807_32630</name>
</gene>
<keyword evidence="6" id="KW-0808">Transferase</keyword>
<dbReference type="InterPro" id="IPR005814">
    <property type="entry name" value="Aminotrans_3"/>
</dbReference>
<name>A0ABP4TDK6_9MICO</name>
<dbReference type="InterPro" id="IPR015421">
    <property type="entry name" value="PyrdxlP-dep_Trfase_major"/>
</dbReference>
<evidence type="ECO:0000256" key="6">
    <source>
        <dbReference type="ARBA" id="ARBA00022679"/>
    </source>
</evidence>
<dbReference type="PANTHER" id="PTHR45688:SF3">
    <property type="entry name" value="ALANINE--GLYOXYLATE AMINOTRANSFERASE 2, MITOCHONDRIAL"/>
    <property type="match status" value="1"/>
</dbReference>
<accession>A0ABP4TDK6</accession>
<dbReference type="Gene3D" id="3.40.640.10">
    <property type="entry name" value="Type I PLP-dependent aspartate aminotransferase-like (Major domain)"/>
    <property type="match status" value="1"/>
</dbReference>
<dbReference type="Pfam" id="PF00202">
    <property type="entry name" value="Aminotran_3"/>
    <property type="match status" value="1"/>
</dbReference>
<keyword evidence="5" id="KW-0032">Aminotransferase</keyword>
<dbReference type="EC" id="2.6.1.44" evidence="4"/>
<dbReference type="RefSeq" id="WP_344056075.1">
    <property type="nucleotide sequence ID" value="NZ_BAAAPK010000003.1"/>
</dbReference>
<protein>
    <recommendedName>
        <fullName evidence="4">alanine--glyoxylate transaminase</fullName>
        <ecNumber evidence="4">2.6.1.44</ecNumber>
    </recommendedName>
</protein>
<dbReference type="InterPro" id="IPR015424">
    <property type="entry name" value="PyrdxlP-dep_Trfase"/>
</dbReference>
<sequence>MAAANSYRGAYRGAEASRHAPEAVADIVALADAGAPVAGFIRETVFGNTGGVLLPDGYLAQVYETVRAHGGLTIADEVQVGYGQLGDWFWGFQQQGVIPDIVAAAKSIGAGQPIGAVITRRDIADRYRTHGPLPPKRTFTLGNLVDMFLEGV</sequence>
<comment type="subunit">
    <text evidence="3">Homotetramer.</text>
</comment>
<keyword evidence="8" id="KW-1185">Reference proteome</keyword>
<dbReference type="PANTHER" id="PTHR45688">
    <property type="match status" value="1"/>
</dbReference>
<evidence type="ECO:0000256" key="4">
    <source>
        <dbReference type="ARBA" id="ARBA00013049"/>
    </source>
</evidence>
<reference evidence="8" key="1">
    <citation type="journal article" date="2019" name="Int. J. Syst. Evol. Microbiol.">
        <title>The Global Catalogue of Microorganisms (GCM) 10K type strain sequencing project: providing services to taxonomists for standard genome sequencing and annotation.</title>
        <authorList>
            <consortium name="The Broad Institute Genomics Platform"/>
            <consortium name="The Broad Institute Genome Sequencing Center for Infectious Disease"/>
            <person name="Wu L."/>
            <person name="Ma J."/>
        </authorList>
    </citation>
    <scope>NUCLEOTIDE SEQUENCE [LARGE SCALE GENOMIC DNA]</scope>
    <source>
        <strain evidence="8">JCM 15575</strain>
    </source>
</reference>
<evidence type="ECO:0000313" key="7">
    <source>
        <dbReference type="EMBL" id="GAA1686440.1"/>
    </source>
</evidence>
<evidence type="ECO:0000256" key="1">
    <source>
        <dbReference type="ARBA" id="ARBA00001933"/>
    </source>
</evidence>